<gene>
    <name evidence="2" type="ORF">IE37_02877</name>
</gene>
<dbReference type="InterPro" id="IPR007630">
    <property type="entry name" value="RNA_pol_sigma70_r4"/>
</dbReference>
<dbReference type="SUPFAM" id="SSF88659">
    <property type="entry name" value="Sigma3 and sigma4 domains of RNA polymerase sigma factors"/>
    <property type="match status" value="1"/>
</dbReference>
<dbReference type="GO" id="GO:0003700">
    <property type="term" value="F:DNA-binding transcription factor activity"/>
    <property type="evidence" value="ECO:0007669"/>
    <property type="project" value="InterPro"/>
</dbReference>
<protein>
    <submittedName>
        <fullName evidence="2">Sigma-70-like protein</fullName>
    </submittedName>
</protein>
<dbReference type="Pfam" id="PF04545">
    <property type="entry name" value="Sigma70_r4"/>
    <property type="match status" value="1"/>
</dbReference>
<dbReference type="InterPro" id="IPR036388">
    <property type="entry name" value="WH-like_DNA-bd_sf"/>
</dbReference>
<dbReference type="Gene3D" id="1.10.10.10">
    <property type="entry name" value="Winged helix-like DNA-binding domain superfamily/Winged helix DNA-binding domain"/>
    <property type="match status" value="1"/>
</dbReference>
<feature type="domain" description="RNA polymerase sigma-70 region 4" evidence="1">
    <location>
        <begin position="47"/>
        <end position="97"/>
    </location>
</feature>
<sequence length="129" mass="15175">MGNDADRYRRYLDGDDNGIVEIIDIYHEGLTLYLNSIVDNMVRAEYDKLTTEQQHILGCYLGIFGYDKMPVSDIADMLMVTRNAVDKKINKALEKLYEHVWDSEIKYWINAYFIWLCSDKYISSTNRNN</sequence>
<organism evidence="2 3">
    <name type="scientific">Ruminococcus flavefaciens</name>
    <dbReference type="NCBI Taxonomy" id="1265"/>
    <lineage>
        <taxon>Bacteria</taxon>
        <taxon>Bacillati</taxon>
        <taxon>Bacillota</taxon>
        <taxon>Clostridia</taxon>
        <taxon>Eubacteriales</taxon>
        <taxon>Oscillospiraceae</taxon>
        <taxon>Ruminococcus</taxon>
    </lineage>
</organism>
<dbReference type="AlphaFoldDB" id="A0A315XW80"/>
<dbReference type="OrthoDB" id="1850777at2"/>
<dbReference type="InterPro" id="IPR013324">
    <property type="entry name" value="RNA_pol_sigma_r3/r4-like"/>
</dbReference>
<accession>A0A315XW80</accession>
<evidence type="ECO:0000313" key="3">
    <source>
        <dbReference type="Proteomes" id="UP000245720"/>
    </source>
</evidence>
<evidence type="ECO:0000313" key="2">
    <source>
        <dbReference type="EMBL" id="PWJ10835.1"/>
    </source>
</evidence>
<dbReference type="EMBL" id="QGDI01000012">
    <property type="protein sequence ID" value="PWJ10835.1"/>
    <property type="molecule type" value="Genomic_DNA"/>
</dbReference>
<reference evidence="2 3" key="1">
    <citation type="submission" date="2018-05" db="EMBL/GenBank/DDBJ databases">
        <title>The Hungate 1000. A catalogue of reference genomes from the rumen microbiome.</title>
        <authorList>
            <person name="Kelly W."/>
        </authorList>
    </citation>
    <scope>NUCLEOTIDE SEQUENCE [LARGE SCALE GENOMIC DNA]</scope>
    <source>
        <strain evidence="2 3">SAb67</strain>
    </source>
</reference>
<name>A0A315XW80_RUMFL</name>
<comment type="caution">
    <text evidence="2">The sequence shown here is derived from an EMBL/GenBank/DDBJ whole genome shotgun (WGS) entry which is preliminary data.</text>
</comment>
<dbReference type="STRING" id="1265.SAMN02910280_2682"/>
<dbReference type="Proteomes" id="UP000245720">
    <property type="component" value="Unassembled WGS sequence"/>
</dbReference>
<proteinExistence type="predicted"/>
<dbReference type="RefSeq" id="WP_109727584.1">
    <property type="nucleotide sequence ID" value="NZ_QGDI01000012.1"/>
</dbReference>
<dbReference type="GO" id="GO:0006352">
    <property type="term" value="P:DNA-templated transcription initiation"/>
    <property type="evidence" value="ECO:0007669"/>
    <property type="project" value="InterPro"/>
</dbReference>
<evidence type="ECO:0000259" key="1">
    <source>
        <dbReference type="Pfam" id="PF04545"/>
    </source>
</evidence>